<dbReference type="Pfam" id="PF13561">
    <property type="entry name" value="adh_short_C2"/>
    <property type="match status" value="1"/>
</dbReference>
<proteinExistence type="inferred from homology"/>
<gene>
    <name evidence="2" type="primary">fabG</name>
    <name evidence="2" type="ORF">GCM10009304_13650</name>
</gene>
<organism evidence="2 3">
    <name type="scientific">Pseudomonas matsuisoli</name>
    <dbReference type="NCBI Taxonomy" id="1515666"/>
    <lineage>
        <taxon>Bacteria</taxon>
        <taxon>Pseudomonadati</taxon>
        <taxon>Pseudomonadota</taxon>
        <taxon>Gammaproteobacteria</taxon>
        <taxon>Pseudomonadales</taxon>
        <taxon>Pseudomonadaceae</taxon>
        <taxon>Pseudomonas</taxon>
    </lineage>
</organism>
<reference evidence="2" key="1">
    <citation type="journal article" date="2014" name="Int. J. Syst. Evol. Microbiol.">
        <title>Complete genome sequence of Corynebacterium casei LMG S-19264T (=DSM 44701T), isolated from a smear-ripened cheese.</title>
        <authorList>
            <consortium name="US DOE Joint Genome Institute (JGI-PGF)"/>
            <person name="Walter F."/>
            <person name="Albersmeier A."/>
            <person name="Kalinowski J."/>
            <person name="Ruckert C."/>
        </authorList>
    </citation>
    <scope>NUCLEOTIDE SEQUENCE</scope>
    <source>
        <strain evidence="2">JCM 30078</strain>
    </source>
</reference>
<dbReference type="FunFam" id="3.40.50.720:FF:000084">
    <property type="entry name" value="Short-chain dehydrogenase reductase"/>
    <property type="match status" value="1"/>
</dbReference>
<dbReference type="InterPro" id="IPR036291">
    <property type="entry name" value="NAD(P)-bd_dom_sf"/>
</dbReference>
<dbReference type="PROSITE" id="PS00061">
    <property type="entry name" value="ADH_SHORT"/>
    <property type="match status" value="1"/>
</dbReference>
<dbReference type="PANTHER" id="PTHR42879">
    <property type="entry name" value="3-OXOACYL-(ACYL-CARRIER-PROTEIN) REDUCTASE"/>
    <property type="match status" value="1"/>
</dbReference>
<dbReference type="Proteomes" id="UP000635983">
    <property type="component" value="Unassembled WGS sequence"/>
</dbReference>
<accession>A0A917PRU6</accession>
<evidence type="ECO:0000313" key="2">
    <source>
        <dbReference type="EMBL" id="GGJ89360.1"/>
    </source>
</evidence>
<dbReference type="Gene3D" id="3.40.50.720">
    <property type="entry name" value="NAD(P)-binding Rossmann-like Domain"/>
    <property type="match status" value="1"/>
</dbReference>
<dbReference type="AlphaFoldDB" id="A0A917PRU6"/>
<dbReference type="InterPro" id="IPR020904">
    <property type="entry name" value="Sc_DH/Rdtase_CS"/>
</dbReference>
<comment type="caution">
    <text evidence="2">The sequence shown here is derived from an EMBL/GenBank/DDBJ whole genome shotgun (WGS) entry which is preliminary data.</text>
</comment>
<dbReference type="EMBL" id="BMPO01000003">
    <property type="protein sequence ID" value="GGJ89360.1"/>
    <property type="molecule type" value="Genomic_DNA"/>
</dbReference>
<dbReference type="InterPro" id="IPR050259">
    <property type="entry name" value="SDR"/>
</dbReference>
<evidence type="ECO:0000256" key="1">
    <source>
        <dbReference type="ARBA" id="ARBA00006484"/>
    </source>
</evidence>
<protein>
    <submittedName>
        <fullName evidence="2">Beta-ketoacyl-ACP reductase</fullName>
    </submittedName>
</protein>
<name>A0A917PRU6_9PSED</name>
<reference evidence="2" key="2">
    <citation type="submission" date="2020-09" db="EMBL/GenBank/DDBJ databases">
        <authorList>
            <person name="Sun Q."/>
            <person name="Ohkuma M."/>
        </authorList>
    </citation>
    <scope>NUCLEOTIDE SEQUENCE</scope>
    <source>
        <strain evidence="2">JCM 30078</strain>
    </source>
</reference>
<dbReference type="PRINTS" id="PR00081">
    <property type="entry name" value="GDHRDH"/>
</dbReference>
<keyword evidence="3" id="KW-1185">Reference proteome</keyword>
<dbReference type="RefSeq" id="WP_188982417.1">
    <property type="nucleotide sequence ID" value="NZ_BMPO01000003.1"/>
</dbReference>
<dbReference type="InterPro" id="IPR002347">
    <property type="entry name" value="SDR_fam"/>
</dbReference>
<evidence type="ECO:0000313" key="3">
    <source>
        <dbReference type="Proteomes" id="UP000635983"/>
    </source>
</evidence>
<dbReference type="GO" id="GO:0032787">
    <property type="term" value="P:monocarboxylic acid metabolic process"/>
    <property type="evidence" value="ECO:0007669"/>
    <property type="project" value="UniProtKB-ARBA"/>
</dbReference>
<sequence>MNLGIEGRVALITGASGGIGLATAKLLAEEGVKLALTDLDEGQLNVARECDELRGCSFAVAADMTRQDQVDGLVAKAIAHYGKIDIVIHTAGVTGAKGDPLELSDADYLEAWETDFFSAVRVARATIPAMRQRKWGRFVCITSENAVQPYWEEAVYNVAKAGLAAFIKNLSYKEATYGVLCNTVAPAFIETGMTDGMMKQRAQQMGVSIEEAVKSFLEEERPGIVQQRRGQAHEVAAAIALLVSERASFINGSNIRVDGGSVQAVQN</sequence>
<comment type="similarity">
    <text evidence="1">Belongs to the short-chain dehydrogenases/reductases (SDR) family.</text>
</comment>
<dbReference type="SUPFAM" id="SSF51735">
    <property type="entry name" value="NAD(P)-binding Rossmann-fold domains"/>
    <property type="match status" value="1"/>
</dbReference>
<dbReference type="PANTHER" id="PTHR42879:SF6">
    <property type="entry name" value="NADPH-DEPENDENT REDUCTASE BACG"/>
    <property type="match status" value="1"/>
</dbReference>